<name>A0A914Q1Q9_9BILA</name>
<evidence type="ECO:0000313" key="2">
    <source>
        <dbReference type="Proteomes" id="UP000887578"/>
    </source>
</evidence>
<accession>A0A914Q1Q9</accession>
<dbReference type="WBParaSite" id="PDA_v2.g22762.t1">
    <property type="protein sequence ID" value="PDA_v2.g22762.t1"/>
    <property type="gene ID" value="PDA_v2.g22762"/>
</dbReference>
<sequence length="115" mass="12339">MVRLFDFICVIAFIVFSSEAFLHPPRPFLDGTCGNPPTPNPDDKDGCSNTKEECYDRSYFNQRCTELCITPSDPDTPTVCPPEGLATACTTSPGCSNCTIVACLCPPTPTTAPPS</sequence>
<organism evidence="2 3">
    <name type="scientific">Panagrolaimus davidi</name>
    <dbReference type="NCBI Taxonomy" id="227884"/>
    <lineage>
        <taxon>Eukaryota</taxon>
        <taxon>Metazoa</taxon>
        <taxon>Ecdysozoa</taxon>
        <taxon>Nematoda</taxon>
        <taxon>Chromadorea</taxon>
        <taxon>Rhabditida</taxon>
        <taxon>Tylenchina</taxon>
        <taxon>Panagrolaimomorpha</taxon>
        <taxon>Panagrolaimoidea</taxon>
        <taxon>Panagrolaimidae</taxon>
        <taxon>Panagrolaimus</taxon>
    </lineage>
</organism>
<evidence type="ECO:0000313" key="3">
    <source>
        <dbReference type="WBParaSite" id="PDA_v2.g22762.t1"/>
    </source>
</evidence>
<feature type="chain" id="PRO_5036689490" evidence="1">
    <location>
        <begin position="21"/>
        <end position="115"/>
    </location>
</feature>
<keyword evidence="1" id="KW-0732">Signal</keyword>
<evidence type="ECO:0000256" key="1">
    <source>
        <dbReference type="SAM" id="SignalP"/>
    </source>
</evidence>
<keyword evidence="2" id="KW-1185">Reference proteome</keyword>
<protein>
    <submittedName>
        <fullName evidence="3">Uncharacterized protein</fullName>
    </submittedName>
</protein>
<dbReference type="AlphaFoldDB" id="A0A914Q1Q9"/>
<reference evidence="3" key="1">
    <citation type="submission" date="2022-11" db="UniProtKB">
        <authorList>
            <consortium name="WormBaseParasite"/>
        </authorList>
    </citation>
    <scope>IDENTIFICATION</scope>
</reference>
<proteinExistence type="predicted"/>
<dbReference type="Proteomes" id="UP000887578">
    <property type="component" value="Unplaced"/>
</dbReference>
<feature type="signal peptide" evidence="1">
    <location>
        <begin position="1"/>
        <end position="20"/>
    </location>
</feature>